<organism evidence="2 3">
    <name type="scientific">Dactylosporangium maewongense</name>
    <dbReference type="NCBI Taxonomy" id="634393"/>
    <lineage>
        <taxon>Bacteria</taxon>
        <taxon>Bacillati</taxon>
        <taxon>Actinomycetota</taxon>
        <taxon>Actinomycetes</taxon>
        <taxon>Micromonosporales</taxon>
        <taxon>Micromonosporaceae</taxon>
        <taxon>Dactylosporangium</taxon>
    </lineage>
</organism>
<gene>
    <name evidence="2" type="ORF">GCM10009827_061230</name>
</gene>
<name>A0ABP4M1P7_9ACTN</name>
<feature type="compositionally biased region" description="Pro residues" evidence="1">
    <location>
        <begin position="53"/>
        <end position="65"/>
    </location>
</feature>
<dbReference type="Proteomes" id="UP001501470">
    <property type="component" value="Unassembled WGS sequence"/>
</dbReference>
<protein>
    <submittedName>
        <fullName evidence="2">Uncharacterized protein</fullName>
    </submittedName>
</protein>
<evidence type="ECO:0000313" key="2">
    <source>
        <dbReference type="EMBL" id="GAA1534824.1"/>
    </source>
</evidence>
<evidence type="ECO:0000313" key="3">
    <source>
        <dbReference type="Proteomes" id="UP001501470"/>
    </source>
</evidence>
<sequence>MNGVSSCTEIAPIVITSATFQRPMACLLLNPSLSAEPNVWPAGTPRQGTTAPPRVPFDRPVPPGPTALSAAGNRA</sequence>
<evidence type="ECO:0000256" key="1">
    <source>
        <dbReference type="SAM" id="MobiDB-lite"/>
    </source>
</evidence>
<accession>A0ABP4M1P7</accession>
<reference evidence="3" key="1">
    <citation type="journal article" date="2019" name="Int. J. Syst. Evol. Microbiol.">
        <title>The Global Catalogue of Microorganisms (GCM) 10K type strain sequencing project: providing services to taxonomists for standard genome sequencing and annotation.</title>
        <authorList>
            <consortium name="The Broad Institute Genomics Platform"/>
            <consortium name="The Broad Institute Genome Sequencing Center for Infectious Disease"/>
            <person name="Wu L."/>
            <person name="Ma J."/>
        </authorList>
    </citation>
    <scope>NUCLEOTIDE SEQUENCE [LARGE SCALE GENOMIC DNA]</scope>
    <source>
        <strain evidence="3">JCM 15933</strain>
    </source>
</reference>
<keyword evidence="3" id="KW-1185">Reference proteome</keyword>
<dbReference type="EMBL" id="BAAAQD010000013">
    <property type="protein sequence ID" value="GAA1534824.1"/>
    <property type="molecule type" value="Genomic_DNA"/>
</dbReference>
<feature type="region of interest" description="Disordered" evidence="1">
    <location>
        <begin position="39"/>
        <end position="75"/>
    </location>
</feature>
<proteinExistence type="predicted"/>
<comment type="caution">
    <text evidence="2">The sequence shown here is derived from an EMBL/GenBank/DDBJ whole genome shotgun (WGS) entry which is preliminary data.</text>
</comment>